<feature type="chain" id="PRO_5016431202" description="LVIVD repeat-containing protein" evidence="1">
    <location>
        <begin position="23"/>
        <end position="433"/>
    </location>
</feature>
<evidence type="ECO:0008006" key="4">
    <source>
        <dbReference type="Google" id="ProtNLM"/>
    </source>
</evidence>
<dbReference type="Pfam" id="PF08309">
    <property type="entry name" value="LVIVD"/>
    <property type="match status" value="4"/>
</dbReference>
<feature type="signal peptide" evidence="1">
    <location>
        <begin position="1"/>
        <end position="22"/>
    </location>
</feature>
<gene>
    <name evidence="2" type="ORF">HMF3257_23445</name>
</gene>
<comment type="caution">
    <text evidence="2">The sequence shown here is derived from an EMBL/GenBank/DDBJ whole genome shotgun (WGS) entry which is preliminary data.</text>
</comment>
<dbReference type="Proteomes" id="UP000249016">
    <property type="component" value="Unassembled WGS sequence"/>
</dbReference>
<dbReference type="InterPro" id="IPR013211">
    <property type="entry name" value="LVIVD"/>
</dbReference>
<dbReference type="RefSeq" id="WP_111345909.1">
    <property type="nucleotide sequence ID" value="NZ_QLII01000001.1"/>
</dbReference>
<dbReference type="AlphaFoldDB" id="A0A327NPN4"/>
<evidence type="ECO:0000313" key="3">
    <source>
        <dbReference type="Proteomes" id="UP000249016"/>
    </source>
</evidence>
<evidence type="ECO:0000313" key="2">
    <source>
        <dbReference type="EMBL" id="RAI76379.1"/>
    </source>
</evidence>
<dbReference type="InterPro" id="IPR011044">
    <property type="entry name" value="Quino_amine_DH_bsu"/>
</dbReference>
<reference evidence="2 3" key="1">
    <citation type="submission" date="2018-06" db="EMBL/GenBank/DDBJ databases">
        <title>Spirosoma sp. HMF3257 Genome sequencing and assembly.</title>
        <authorList>
            <person name="Kang H."/>
            <person name="Cha I."/>
            <person name="Kim H."/>
            <person name="Kang J."/>
            <person name="Joh K."/>
        </authorList>
    </citation>
    <scope>NUCLEOTIDE SEQUENCE [LARGE SCALE GENOMIC DNA]</scope>
    <source>
        <strain evidence="2 3">HMF3257</strain>
    </source>
</reference>
<keyword evidence="1" id="KW-0732">Signal</keyword>
<accession>A0A327NPN4</accession>
<evidence type="ECO:0000256" key="1">
    <source>
        <dbReference type="SAM" id="SignalP"/>
    </source>
</evidence>
<dbReference type="SUPFAM" id="SSF50969">
    <property type="entry name" value="YVTN repeat-like/Quinoprotein amine dehydrogenase"/>
    <property type="match status" value="1"/>
</dbReference>
<dbReference type="EMBL" id="QLII01000001">
    <property type="protein sequence ID" value="RAI76379.1"/>
    <property type="molecule type" value="Genomic_DNA"/>
</dbReference>
<sequence>MKAYILLLLLPLVYLTSCTDNCEQTRTYRKYTSVQLFISDIRQPISSAPPQSLVEPGKLYVKGQYLFIVEVKKGIHVFDNSNPANPRAISFLPIPGNVDIAVRDNILYADSYIDLVALDISNPTAIKEVNRTETGFTNGRVGRTYWSYDKQTMKIYDQREEIATETVKTDCEGTFNVLPYLVPIAWFGRYYESFAFADVAYNSVSAPTAPTTGTGGSMARFAITSNQLYVVNNSSLQLFDITDPATPVKGKTVNLNWNVETIFPYRTNLFIGTTTGMYIYDVVNPAEPKQLSAFSHVRSCDPVVVHENYAYVTLRGTSTCGVAGTQDVLDVVDISNLTAPRVAKSYPLETPYGLGIDYPTLFVCQGNKGLSVFDASNPLDLKVQQTFANVNAFDVIPLSKTLLTIGKDGLYQYDYSNPVALRLLSKIDARQPN</sequence>
<keyword evidence="3" id="KW-1185">Reference proteome</keyword>
<proteinExistence type="predicted"/>
<organism evidence="2 3">
    <name type="scientific">Spirosoma telluris</name>
    <dbReference type="NCBI Taxonomy" id="2183553"/>
    <lineage>
        <taxon>Bacteria</taxon>
        <taxon>Pseudomonadati</taxon>
        <taxon>Bacteroidota</taxon>
        <taxon>Cytophagia</taxon>
        <taxon>Cytophagales</taxon>
        <taxon>Cytophagaceae</taxon>
        <taxon>Spirosoma</taxon>
    </lineage>
</organism>
<protein>
    <recommendedName>
        <fullName evidence="4">LVIVD repeat-containing protein</fullName>
    </recommendedName>
</protein>
<name>A0A327NPN4_9BACT</name>
<dbReference type="OrthoDB" id="1521841at2"/>